<evidence type="ECO:0000256" key="1">
    <source>
        <dbReference type="SAM" id="SignalP"/>
    </source>
</evidence>
<accession>A0ABS9XKG4</accession>
<sequence>MTQAIRNLIRAIPVAALIAAGVFCAQPAQAATSYESDGCTSSGNTYCFALYYNSVGSTTNSGVGSCYVSNRSVPDHYGYSPNGATLVRLVFHYGLLPGGTCRTDPGDGQPLKNNAASVANAECGVYDRVYWGSGYQSISQAFYGTCGGYGGLAVNLVPELKNNNASHKRY</sequence>
<reference evidence="2" key="1">
    <citation type="submission" date="2022-03" db="EMBL/GenBank/DDBJ databases">
        <title>Streptomyces 7R015 and 7R016 isolated from Barleria lupulina in Thailand.</title>
        <authorList>
            <person name="Kanchanasin P."/>
            <person name="Phongsopitanun W."/>
            <person name="Tanasupawat S."/>
        </authorList>
    </citation>
    <scope>NUCLEOTIDE SEQUENCE</scope>
    <source>
        <strain evidence="2">7R016</strain>
    </source>
</reference>
<keyword evidence="1" id="KW-0732">Signal</keyword>
<dbReference type="RefSeq" id="WP_016433494.1">
    <property type="nucleotide sequence ID" value="NZ_JALDAX010000008.1"/>
</dbReference>
<protein>
    <submittedName>
        <fullName evidence="2">Uncharacterized protein</fullName>
    </submittedName>
</protein>
<feature type="chain" id="PRO_5045881287" evidence="1">
    <location>
        <begin position="31"/>
        <end position="170"/>
    </location>
</feature>
<keyword evidence="3" id="KW-1185">Reference proteome</keyword>
<dbReference type="Proteomes" id="UP001165270">
    <property type="component" value="Unassembled WGS sequence"/>
</dbReference>
<evidence type="ECO:0000313" key="2">
    <source>
        <dbReference type="EMBL" id="MCI3242563.1"/>
    </source>
</evidence>
<feature type="signal peptide" evidence="1">
    <location>
        <begin position="1"/>
        <end position="30"/>
    </location>
</feature>
<dbReference type="EMBL" id="JALDAX010000008">
    <property type="protein sequence ID" value="MCI3242563.1"/>
    <property type="molecule type" value="Genomic_DNA"/>
</dbReference>
<proteinExistence type="predicted"/>
<name>A0ABS9XKG4_9ACTN</name>
<comment type="caution">
    <text evidence="2">The sequence shown here is derived from an EMBL/GenBank/DDBJ whole genome shotgun (WGS) entry which is preliminary data.</text>
</comment>
<organism evidence="2 3">
    <name type="scientific">Streptomyces spinosisporus</name>
    <dbReference type="NCBI Taxonomy" id="2927582"/>
    <lineage>
        <taxon>Bacteria</taxon>
        <taxon>Bacillati</taxon>
        <taxon>Actinomycetota</taxon>
        <taxon>Actinomycetes</taxon>
        <taxon>Kitasatosporales</taxon>
        <taxon>Streptomycetaceae</taxon>
        <taxon>Streptomyces</taxon>
    </lineage>
</organism>
<evidence type="ECO:0000313" key="3">
    <source>
        <dbReference type="Proteomes" id="UP001165270"/>
    </source>
</evidence>
<gene>
    <name evidence="2" type="ORF">MQN93_22835</name>
</gene>